<keyword evidence="3" id="KW-1185">Reference proteome</keyword>
<evidence type="ECO:0000256" key="1">
    <source>
        <dbReference type="SAM" id="MobiDB-lite"/>
    </source>
</evidence>
<gene>
    <name evidence="2" type="ORF">ILEXP_LOCUS39194</name>
</gene>
<dbReference type="EMBL" id="CAUOFW020005353">
    <property type="protein sequence ID" value="CAK9169722.1"/>
    <property type="molecule type" value="Genomic_DNA"/>
</dbReference>
<protein>
    <submittedName>
        <fullName evidence="2">Uncharacterized protein</fullName>
    </submittedName>
</protein>
<dbReference type="AlphaFoldDB" id="A0ABC8TNU5"/>
<name>A0ABC8TNU5_9AQUA</name>
<sequence length="114" mass="12831">QLMHQLIHYSIRPAQQNYPLISDSAIKSRSVQNPTKKHNSVMQIRTGCSDCTHQLPRYRSMHLTSDIPSNSQHTEPDQHPAYTASSNPAFIRTDSNCSSGPASQLKQLRRTDST</sequence>
<accession>A0ABC8TNU5</accession>
<reference evidence="2 3" key="1">
    <citation type="submission" date="2024-02" db="EMBL/GenBank/DDBJ databases">
        <authorList>
            <person name="Vignale AGUSTIN F."/>
            <person name="Sosa J E."/>
            <person name="Modenutti C."/>
        </authorList>
    </citation>
    <scope>NUCLEOTIDE SEQUENCE [LARGE SCALE GENOMIC DNA]</scope>
</reference>
<feature type="non-terminal residue" evidence="2">
    <location>
        <position position="1"/>
    </location>
</feature>
<comment type="caution">
    <text evidence="2">The sequence shown here is derived from an EMBL/GenBank/DDBJ whole genome shotgun (WGS) entry which is preliminary data.</text>
</comment>
<feature type="compositionally biased region" description="Polar residues" evidence="1">
    <location>
        <begin position="63"/>
        <end position="73"/>
    </location>
</feature>
<dbReference type="Proteomes" id="UP001642360">
    <property type="component" value="Unassembled WGS sequence"/>
</dbReference>
<proteinExistence type="predicted"/>
<evidence type="ECO:0000313" key="2">
    <source>
        <dbReference type="EMBL" id="CAK9169722.1"/>
    </source>
</evidence>
<organism evidence="2 3">
    <name type="scientific">Ilex paraguariensis</name>
    <name type="common">yerba mate</name>
    <dbReference type="NCBI Taxonomy" id="185542"/>
    <lineage>
        <taxon>Eukaryota</taxon>
        <taxon>Viridiplantae</taxon>
        <taxon>Streptophyta</taxon>
        <taxon>Embryophyta</taxon>
        <taxon>Tracheophyta</taxon>
        <taxon>Spermatophyta</taxon>
        <taxon>Magnoliopsida</taxon>
        <taxon>eudicotyledons</taxon>
        <taxon>Gunneridae</taxon>
        <taxon>Pentapetalae</taxon>
        <taxon>asterids</taxon>
        <taxon>campanulids</taxon>
        <taxon>Aquifoliales</taxon>
        <taxon>Aquifoliaceae</taxon>
        <taxon>Ilex</taxon>
    </lineage>
</organism>
<feature type="compositionally biased region" description="Polar residues" evidence="1">
    <location>
        <begin position="83"/>
        <end position="106"/>
    </location>
</feature>
<evidence type="ECO:0000313" key="3">
    <source>
        <dbReference type="Proteomes" id="UP001642360"/>
    </source>
</evidence>
<feature type="region of interest" description="Disordered" evidence="1">
    <location>
        <begin position="63"/>
        <end position="114"/>
    </location>
</feature>